<dbReference type="EMBL" id="CP015579">
    <property type="protein sequence ID" value="ARU94204.1"/>
    <property type="molecule type" value="Genomic_DNA"/>
</dbReference>
<comment type="catalytic activity">
    <reaction evidence="18 20">
        <text>pyruvate + ATP = phosphoenolpyruvate + ADP + H(+)</text>
        <dbReference type="Rhea" id="RHEA:18157"/>
        <dbReference type="ChEBI" id="CHEBI:15361"/>
        <dbReference type="ChEBI" id="CHEBI:15378"/>
        <dbReference type="ChEBI" id="CHEBI:30616"/>
        <dbReference type="ChEBI" id="CHEBI:58702"/>
        <dbReference type="ChEBI" id="CHEBI:456216"/>
        <dbReference type="EC" id="2.7.1.40"/>
    </reaction>
</comment>
<dbReference type="InterPro" id="IPR018209">
    <property type="entry name" value="Pyrv_Knase_AS"/>
</dbReference>
<comment type="cofactor">
    <cofactor evidence="1">
        <name>Mg(2+)</name>
        <dbReference type="ChEBI" id="CHEBI:18420"/>
    </cofactor>
</comment>
<dbReference type="FunFam" id="3.40.1380.20:FF:000004">
    <property type="entry name" value="Pyruvate kinase"/>
    <property type="match status" value="1"/>
</dbReference>
<dbReference type="Gene3D" id="3.20.20.60">
    <property type="entry name" value="Phosphoenolpyruvate-binding domains"/>
    <property type="match status" value="1"/>
</dbReference>
<dbReference type="InterPro" id="IPR015806">
    <property type="entry name" value="Pyrv_Knase_insert_dom_sf"/>
</dbReference>
<dbReference type="InterPro" id="IPR040442">
    <property type="entry name" value="Pyrv_kinase-like_dom_sf"/>
</dbReference>
<feature type="domain" description="Pyruvate kinase C-terminal" evidence="22">
    <location>
        <begin position="363"/>
        <end position="477"/>
    </location>
</feature>
<dbReference type="PROSITE" id="PS00110">
    <property type="entry name" value="PYRUVATE_KINASE"/>
    <property type="match status" value="1"/>
</dbReference>
<sequence>MSRRLRRTKIVTTLGPATDRDNNLEKIIAAGANVVRLNFSHGSPGDHQARADKTREIAAKLGRHVAILGDLQGPKIRVSTFKDGKVFLNVGDAFLLDADLGKGEGDKDKVGIDYKGLPQDVVPGDILLLDDGRVQLKVLRVNDSQVFTEVTVGGPLSNNKGINKLGGGLSAAALTEKDKADIHTAAKIGVDYLAVSFPRSGADLQYARKLAQEAGCEAQIVAKVERAEAVATQAAMDDIILACDVVMVARGDLGVEIGDPELVGIQKTLIRRARQLNRTVITATQMMESMITNPMPTRAEVMDVANAVLDGTDAVMLSAETAAGQYPAETVSAMAKVCLGAEKIPSVNVSKHRLDVQFDNIEEAIAMSAMYAANHLRGVTAIITMTESGRTALMTSRITSGLPIFAMSRHPKTLSLTALYRGVTPVAFKSYTDGVAAAYDAVTLLRDKGYLMTGDLVIVTQGDVMGASGTTNTSRVLRVE</sequence>
<keyword evidence="14 20" id="KW-0460">Magnesium</keyword>
<comment type="pathway">
    <text evidence="3 20">Carbohydrate degradation; glycolysis; pyruvate from D-glyceraldehyde 3-phosphate: step 5/5.</text>
</comment>
<evidence type="ECO:0000256" key="7">
    <source>
        <dbReference type="ARBA" id="ARBA00018587"/>
    </source>
</evidence>
<dbReference type="NCBIfam" id="TIGR01064">
    <property type="entry name" value="pyruv_kin"/>
    <property type="match status" value="1"/>
</dbReference>
<dbReference type="InterPro" id="IPR015813">
    <property type="entry name" value="Pyrv/PenolPyrv_kinase-like_dom"/>
</dbReference>
<evidence type="ECO:0000256" key="4">
    <source>
        <dbReference type="ARBA" id="ARBA00008663"/>
    </source>
</evidence>
<keyword evidence="16 20" id="KW-0324">Glycolysis</keyword>
<evidence type="ECO:0000256" key="18">
    <source>
        <dbReference type="ARBA" id="ARBA00048152"/>
    </source>
</evidence>
<keyword evidence="13" id="KW-0067">ATP-binding</keyword>
<dbReference type="Pfam" id="PF00224">
    <property type="entry name" value="PK"/>
    <property type="match status" value="1"/>
</dbReference>
<evidence type="ECO:0000256" key="15">
    <source>
        <dbReference type="ARBA" id="ARBA00022958"/>
    </source>
</evidence>
<dbReference type="Pfam" id="PF02887">
    <property type="entry name" value="PK_C"/>
    <property type="match status" value="1"/>
</dbReference>
<evidence type="ECO:0000256" key="16">
    <source>
        <dbReference type="ARBA" id="ARBA00023152"/>
    </source>
</evidence>
<dbReference type="SUPFAM" id="SSF52935">
    <property type="entry name" value="PK C-terminal domain-like"/>
    <property type="match status" value="1"/>
</dbReference>
<keyword evidence="17 23" id="KW-0670">Pyruvate</keyword>
<comment type="subunit">
    <text evidence="5">Homotetramer.</text>
</comment>
<keyword evidence="9 20" id="KW-0808">Transferase</keyword>
<reference evidence="25 26" key="1">
    <citation type="submission" date="2016-05" db="EMBL/GenBank/DDBJ databases">
        <title>Complete genome sequence of two 2,5-diketo-D-glunonic acid producing strain Tatumella citrea.</title>
        <authorList>
            <person name="Duan C."/>
            <person name="Yang J."/>
            <person name="Yang S."/>
        </authorList>
    </citation>
    <scope>NUCLEOTIDE SEQUENCE [LARGE SCALE GENOMIC DNA]</scope>
    <source>
        <strain evidence="24 25">ATCC 39140</strain>
        <strain evidence="23 26">DSM 13699</strain>
    </source>
</reference>
<evidence type="ECO:0000259" key="22">
    <source>
        <dbReference type="Pfam" id="PF02887"/>
    </source>
</evidence>
<dbReference type="KEGG" id="tci:A7K98_10730"/>
<evidence type="ECO:0000256" key="19">
    <source>
        <dbReference type="NCBIfam" id="TIGR01064"/>
    </source>
</evidence>
<dbReference type="OrthoDB" id="9812123at2"/>
<evidence type="ECO:0000313" key="23">
    <source>
        <dbReference type="EMBL" id="ARU94204.1"/>
    </source>
</evidence>
<comment type="cofactor">
    <cofactor evidence="2">
        <name>K(+)</name>
        <dbReference type="ChEBI" id="CHEBI:29103"/>
    </cofactor>
</comment>
<evidence type="ECO:0000313" key="24">
    <source>
        <dbReference type="EMBL" id="ARU98244.1"/>
    </source>
</evidence>
<dbReference type="GO" id="GO:0005524">
    <property type="term" value="F:ATP binding"/>
    <property type="evidence" value="ECO:0007669"/>
    <property type="project" value="UniProtKB-KW"/>
</dbReference>
<dbReference type="InterPro" id="IPR001697">
    <property type="entry name" value="Pyr_Knase"/>
</dbReference>
<keyword evidence="15" id="KW-0630">Potassium</keyword>
<feature type="domain" description="Pyruvate kinase barrel" evidence="21">
    <location>
        <begin position="6"/>
        <end position="331"/>
    </location>
</feature>
<dbReference type="SUPFAM" id="SSF51621">
    <property type="entry name" value="Phosphoenolpyruvate/pyruvate domain"/>
    <property type="match status" value="1"/>
</dbReference>
<dbReference type="Proteomes" id="UP000195729">
    <property type="component" value="Chromosome"/>
</dbReference>
<proteinExistence type="inferred from homology"/>
<evidence type="ECO:0000256" key="5">
    <source>
        <dbReference type="ARBA" id="ARBA00011881"/>
    </source>
</evidence>
<evidence type="ECO:0000256" key="12">
    <source>
        <dbReference type="ARBA" id="ARBA00022777"/>
    </source>
</evidence>
<evidence type="ECO:0000256" key="8">
    <source>
        <dbReference type="ARBA" id="ARBA00022533"/>
    </source>
</evidence>
<dbReference type="AlphaFoldDB" id="A0A1Y0LJG7"/>
<organism evidence="23 26">
    <name type="scientific">Tatumella citrea</name>
    <name type="common">Pantoea citrea</name>
    <dbReference type="NCBI Taxonomy" id="53336"/>
    <lineage>
        <taxon>Bacteria</taxon>
        <taxon>Pseudomonadati</taxon>
        <taxon>Pseudomonadota</taxon>
        <taxon>Gammaproteobacteria</taxon>
        <taxon>Enterobacterales</taxon>
        <taxon>Erwiniaceae</taxon>
        <taxon>Tatumella</taxon>
    </lineage>
</organism>
<evidence type="ECO:0000256" key="14">
    <source>
        <dbReference type="ARBA" id="ARBA00022842"/>
    </source>
</evidence>
<gene>
    <name evidence="23" type="ORF">A7K98_10730</name>
    <name evidence="24" type="ORF">A7K99_10730</name>
</gene>
<name>A0A1Y0LJG7_TATCI</name>
<dbReference type="GO" id="GO:0000287">
    <property type="term" value="F:magnesium ion binding"/>
    <property type="evidence" value="ECO:0007669"/>
    <property type="project" value="UniProtKB-UniRule"/>
</dbReference>
<dbReference type="InterPro" id="IPR036918">
    <property type="entry name" value="Pyrv_Knase_C_sf"/>
</dbReference>
<comment type="similarity">
    <text evidence="4 20">Belongs to the pyruvate kinase family.</text>
</comment>
<dbReference type="PRINTS" id="PR01050">
    <property type="entry name" value="PYRUVTKNASE"/>
</dbReference>
<dbReference type="Gene3D" id="3.40.1380.20">
    <property type="entry name" value="Pyruvate kinase, C-terminal domain"/>
    <property type="match status" value="1"/>
</dbReference>
<dbReference type="InterPro" id="IPR011037">
    <property type="entry name" value="Pyrv_Knase-like_insert_dom_sf"/>
</dbReference>
<dbReference type="EC" id="2.7.1.40" evidence="6 19"/>
<dbReference type="UniPathway" id="UPA00109">
    <property type="reaction ID" value="UER00188"/>
</dbReference>
<keyword evidence="12 20" id="KW-0418">Kinase</keyword>
<keyword evidence="8" id="KW-0021">Allosteric enzyme</keyword>
<evidence type="ECO:0000313" key="26">
    <source>
        <dbReference type="Proteomes" id="UP000195814"/>
    </source>
</evidence>
<keyword evidence="10" id="KW-0479">Metal-binding</keyword>
<dbReference type="EMBL" id="CP015581">
    <property type="protein sequence ID" value="ARU98244.1"/>
    <property type="molecule type" value="Genomic_DNA"/>
</dbReference>
<dbReference type="GO" id="GO:0030955">
    <property type="term" value="F:potassium ion binding"/>
    <property type="evidence" value="ECO:0007669"/>
    <property type="project" value="UniProtKB-UniRule"/>
</dbReference>
<dbReference type="SUPFAM" id="SSF50800">
    <property type="entry name" value="PK beta-barrel domain-like"/>
    <property type="match status" value="1"/>
</dbReference>
<protein>
    <recommendedName>
        <fullName evidence="7 19">Pyruvate kinase</fullName>
        <ecNumber evidence="6 19">2.7.1.40</ecNumber>
    </recommendedName>
</protein>
<dbReference type="PANTHER" id="PTHR11817">
    <property type="entry name" value="PYRUVATE KINASE"/>
    <property type="match status" value="1"/>
</dbReference>
<dbReference type="FunFam" id="2.40.33.10:FF:000002">
    <property type="entry name" value="Pyruvate kinase"/>
    <property type="match status" value="1"/>
</dbReference>
<evidence type="ECO:0000256" key="10">
    <source>
        <dbReference type="ARBA" id="ARBA00022723"/>
    </source>
</evidence>
<dbReference type="RefSeq" id="WP_087488563.1">
    <property type="nucleotide sequence ID" value="NZ_CP015579.1"/>
</dbReference>
<dbReference type="NCBIfam" id="NF004491">
    <property type="entry name" value="PRK05826.1"/>
    <property type="match status" value="1"/>
</dbReference>
<dbReference type="Gene3D" id="2.40.33.10">
    <property type="entry name" value="PK beta-barrel domain-like"/>
    <property type="match status" value="1"/>
</dbReference>
<dbReference type="GO" id="GO:0016301">
    <property type="term" value="F:kinase activity"/>
    <property type="evidence" value="ECO:0007669"/>
    <property type="project" value="UniProtKB-KW"/>
</dbReference>
<evidence type="ECO:0000256" key="9">
    <source>
        <dbReference type="ARBA" id="ARBA00022679"/>
    </source>
</evidence>
<evidence type="ECO:0000256" key="3">
    <source>
        <dbReference type="ARBA" id="ARBA00004997"/>
    </source>
</evidence>
<evidence type="ECO:0000256" key="2">
    <source>
        <dbReference type="ARBA" id="ARBA00001958"/>
    </source>
</evidence>
<evidence type="ECO:0000313" key="25">
    <source>
        <dbReference type="Proteomes" id="UP000195729"/>
    </source>
</evidence>
<dbReference type="Proteomes" id="UP000195814">
    <property type="component" value="Chromosome"/>
</dbReference>
<evidence type="ECO:0000256" key="20">
    <source>
        <dbReference type="RuleBase" id="RU000504"/>
    </source>
</evidence>
<evidence type="ECO:0000256" key="1">
    <source>
        <dbReference type="ARBA" id="ARBA00001946"/>
    </source>
</evidence>
<evidence type="ECO:0000256" key="17">
    <source>
        <dbReference type="ARBA" id="ARBA00023317"/>
    </source>
</evidence>
<dbReference type="InterPro" id="IPR015795">
    <property type="entry name" value="Pyrv_Knase_C"/>
</dbReference>
<evidence type="ECO:0000256" key="11">
    <source>
        <dbReference type="ARBA" id="ARBA00022741"/>
    </source>
</evidence>
<accession>A0A1Y0LJG7</accession>
<dbReference type="GO" id="GO:0004743">
    <property type="term" value="F:pyruvate kinase activity"/>
    <property type="evidence" value="ECO:0007669"/>
    <property type="project" value="UniProtKB-UniRule"/>
</dbReference>
<evidence type="ECO:0000256" key="6">
    <source>
        <dbReference type="ARBA" id="ARBA00012142"/>
    </source>
</evidence>
<dbReference type="InterPro" id="IPR015793">
    <property type="entry name" value="Pyrv_Knase_brl"/>
</dbReference>
<keyword evidence="11" id="KW-0547">Nucleotide-binding</keyword>
<evidence type="ECO:0000256" key="13">
    <source>
        <dbReference type="ARBA" id="ARBA00022840"/>
    </source>
</evidence>
<keyword evidence="25" id="KW-1185">Reference proteome</keyword>
<evidence type="ECO:0000259" key="21">
    <source>
        <dbReference type="Pfam" id="PF00224"/>
    </source>
</evidence>